<dbReference type="STRING" id="983965.A0A2T4CBT3"/>
<proteinExistence type="predicted"/>
<name>A0A2T4CBT3_TRILO</name>
<accession>A0A2T4CBT3</accession>
<evidence type="ECO:0000313" key="2">
    <source>
        <dbReference type="Proteomes" id="UP000240760"/>
    </source>
</evidence>
<feature type="non-terminal residue" evidence="1">
    <location>
        <position position="285"/>
    </location>
</feature>
<protein>
    <submittedName>
        <fullName evidence="1">Uncharacterized protein</fullName>
    </submittedName>
</protein>
<evidence type="ECO:0000313" key="1">
    <source>
        <dbReference type="EMBL" id="PTB79023.1"/>
    </source>
</evidence>
<sequence>MAEEGHAQAITLFGARFYRDGRDAFGNYLAIQKSLEHPTSAQANDESRRAAASPFPDGLLGVSVQATFRTPELQYALFLMVPTSVHCRSAGNFISIDDDNQIEPDPRTTTVIAVTPTSGIVEGTLWPTTWIVRGPETKDCVEVFLVTFPSLRPADRGSFVTDEQTGRLFGDIIHYFAPSQTALVMPAKLVAEHARRVLDQRAIHGACSSLPPLSAPTPMRMQLKRVPGLGIVRLLSRFRGLGPLGSIAAVTIPKLPENLPNEEVRLRYDTELGDGPPNISITRPL</sequence>
<keyword evidence="2" id="KW-1185">Reference proteome</keyword>
<dbReference type="EMBL" id="KZ679128">
    <property type="protein sequence ID" value="PTB79023.1"/>
    <property type="molecule type" value="Genomic_DNA"/>
</dbReference>
<organism evidence="1 2">
    <name type="scientific">Trichoderma longibrachiatum ATCC 18648</name>
    <dbReference type="NCBI Taxonomy" id="983965"/>
    <lineage>
        <taxon>Eukaryota</taxon>
        <taxon>Fungi</taxon>
        <taxon>Dikarya</taxon>
        <taxon>Ascomycota</taxon>
        <taxon>Pezizomycotina</taxon>
        <taxon>Sordariomycetes</taxon>
        <taxon>Hypocreomycetidae</taxon>
        <taxon>Hypocreales</taxon>
        <taxon>Hypocreaceae</taxon>
        <taxon>Trichoderma</taxon>
    </lineage>
</organism>
<reference evidence="1 2" key="1">
    <citation type="submission" date="2016-07" db="EMBL/GenBank/DDBJ databases">
        <title>Multiple horizontal gene transfer events from other fungi enriched the ability of initially mycotrophic Trichoderma (Ascomycota) to feed on dead plant biomass.</title>
        <authorList>
            <consortium name="DOE Joint Genome Institute"/>
            <person name="Aerts A."/>
            <person name="Atanasova L."/>
            <person name="Chenthamara K."/>
            <person name="Zhang J."/>
            <person name="Grujic M."/>
            <person name="Henrissat B."/>
            <person name="Kuo A."/>
            <person name="Salamov A."/>
            <person name="Lipzen A."/>
            <person name="Labutti K."/>
            <person name="Barry K."/>
            <person name="Miao Y."/>
            <person name="Rahimi M.J."/>
            <person name="Shen Q."/>
            <person name="Grigoriev I.V."/>
            <person name="Kubicek C.P."/>
            <person name="Druzhinina I.S."/>
        </authorList>
    </citation>
    <scope>NUCLEOTIDE SEQUENCE [LARGE SCALE GENOMIC DNA]</scope>
    <source>
        <strain evidence="1 2">ATCC 18648</strain>
    </source>
</reference>
<dbReference type="OrthoDB" id="4900434at2759"/>
<gene>
    <name evidence="1" type="ORF">M440DRAFT_1308871</name>
</gene>
<dbReference type="AlphaFoldDB" id="A0A2T4CBT3"/>
<dbReference type="Proteomes" id="UP000240760">
    <property type="component" value="Unassembled WGS sequence"/>
</dbReference>